<keyword evidence="2" id="KW-0472">Membrane</keyword>
<feature type="compositionally biased region" description="Basic and acidic residues" evidence="1">
    <location>
        <begin position="82"/>
        <end position="91"/>
    </location>
</feature>
<evidence type="ECO:0008006" key="5">
    <source>
        <dbReference type="Google" id="ProtNLM"/>
    </source>
</evidence>
<dbReference type="AlphaFoldDB" id="A0A8J7RIP7"/>
<evidence type="ECO:0000256" key="1">
    <source>
        <dbReference type="SAM" id="MobiDB-lite"/>
    </source>
</evidence>
<reference evidence="3" key="1">
    <citation type="submission" date="2021-02" db="EMBL/GenBank/DDBJ databases">
        <title>Natronogracilivirga saccharolytica gen. nov. sp. nov. a new anaerobic, haloalkiliphilic carbohydrate-fermenting bacterium from soda lake and proposing of Cyclonatronumiaceae fam. nov. in the phylum Balneolaeota.</title>
        <authorList>
            <person name="Zhilina T.N."/>
            <person name="Sorokin D.Y."/>
            <person name="Zavarzina D.G."/>
            <person name="Toshchakov S.V."/>
            <person name="Kublanov I.V."/>
        </authorList>
    </citation>
    <scope>NUCLEOTIDE SEQUENCE</scope>
    <source>
        <strain evidence="3">Z-1702</strain>
    </source>
</reference>
<protein>
    <recommendedName>
        <fullName evidence="5">DUF4834 family protein</fullName>
    </recommendedName>
</protein>
<sequence>MLRIILIIIISYIVIRIALRLLLTQSPDRRRARMHHDRDPSQGTGHFGNQHGFGQRRNSAPGRRPDQGRFDHIEDAEFEEIPSERKKKDEE</sequence>
<evidence type="ECO:0000313" key="4">
    <source>
        <dbReference type="Proteomes" id="UP000673975"/>
    </source>
</evidence>
<feature type="region of interest" description="Disordered" evidence="1">
    <location>
        <begin position="28"/>
        <end position="91"/>
    </location>
</feature>
<name>A0A8J7RIP7_9BACT</name>
<proteinExistence type="predicted"/>
<evidence type="ECO:0000256" key="2">
    <source>
        <dbReference type="SAM" id="Phobius"/>
    </source>
</evidence>
<dbReference type="Proteomes" id="UP000673975">
    <property type="component" value="Unassembled WGS sequence"/>
</dbReference>
<organism evidence="3 4">
    <name type="scientific">Natronogracilivirga saccharolytica</name>
    <dbReference type="NCBI Taxonomy" id="2812953"/>
    <lineage>
        <taxon>Bacteria</taxon>
        <taxon>Pseudomonadati</taxon>
        <taxon>Balneolota</taxon>
        <taxon>Balneolia</taxon>
        <taxon>Balneolales</taxon>
        <taxon>Cyclonatronaceae</taxon>
        <taxon>Natronogracilivirga</taxon>
    </lineage>
</organism>
<gene>
    <name evidence="3" type="ORF">NATSA_04865</name>
</gene>
<keyword evidence="4" id="KW-1185">Reference proteome</keyword>
<dbReference type="RefSeq" id="WP_210510892.1">
    <property type="nucleotide sequence ID" value="NZ_JAFIDN010000003.1"/>
</dbReference>
<accession>A0A8J7RIP7</accession>
<feature type="transmembrane region" description="Helical" evidence="2">
    <location>
        <begin position="6"/>
        <end position="23"/>
    </location>
</feature>
<evidence type="ECO:0000313" key="3">
    <source>
        <dbReference type="EMBL" id="MBP3191992.1"/>
    </source>
</evidence>
<keyword evidence="2" id="KW-1133">Transmembrane helix</keyword>
<keyword evidence="2" id="KW-0812">Transmembrane</keyword>
<dbReference type="EMBL" id="JAFIDN010000003">
    <property type="protein sequence ID" value="MBP3191992.1"/>
    <property type="molecule type" value="Genomic_DNA"/>
</dbReference>
<comment type="caution">
    <text evidence="3">The sequence shown here is derived from an EMBL/GenBank/DDBJ whole genome shotgun (WGS) entry which is preliminary data.</text>
</comment>
<feature type="compositionally biased region" description="Basic and acidic residues" evidence="1">
    <location>
        <begin position="63"/>
        <end position="75"/>
    </location>
</feature>